<dbReference type="KEGG" id="str:Sterm_3741"/>
<dbReference type="AlphaFoldDB" id="D1ART9"/>
<evidence type="ECO:0000313" key="2">
    <source>
        <dbReference type="Proteomes" id="UP000000845"/>
    </source>
</evidence>
<sequence length="102" mass="11762">MVSKKGKRILKTEHGIFYWYVKNDWYSAGIIDKNLYGLTLYIISENRKEAGHYLIGSDFFTITSGKFFSGKKFIGWQRIKCPVWSDKIITPGIAARIIMAYG</sequence>
<organism evidence="1 2">
    <name type="scientific">Sebaldella termitidis (strain ATCC 33386 / NCTC 11300)</name>
    <dbReference type="NCBI Taxonomy" id="526218"/>
    <lineage>
        <taxon>Bacteria</taxon>
        <taxon>Fusobacteriati</taxon>
        <taxon>Fusobacteriota</taxon>
        <taxon>Fusobacteriia</taxon>
        <taxon>Fusobacteriales</taxon>
        <taxon>Leptotrichiaceae</taxon>
        <taxon>Sebaldella</taxon>
    </lineage>
</organism>
<reference evidence="2" key="1">
    <citation type="submission" date="2009-09" db="EMBL/GenBank/DDBJ databases">
        <title>The complete chromosome of Sebaldella termitidis ATCC 33386.</title>
        <authorList>
            <consortium name="US DOE Joint Genome Institute (JGI-PGF)"/>
            <person name="Lucas S."/>
            <person name="Copeland A."/>
            <person name="Lapidus A."/>
            <person name="Glavina del Rio T."/>
            <person name="Dalin E."/>
            <person name="Tice H."/>
            <person name="Bruce D."/>
            <person name="Goodwin L."/>
            <person name="Pitluck S."/>
            <person name="Kyrpides N."/>
            <person name="Mavromatis K."/>
            <person name="Ivanova N."/>
            <person name="Mikhailova N."/>
            <person name="Sims D."/>
            <person name="Meincke L."/>
            <person name="Brettin T."/>
            <person name="Detter J.C."/>
            <person name="Han C."/>
            <person name="Larimer F."/>
            <person name="Land M."/>
            <person name="Hauser L."/>
            <person name="Markowitz V."/>
            <person name="Cheng J.F."/>
            <person name="Hugenholtz P."/>
            <person name="Woyke T."/>
            <person name="Wu D."/>
            <person name="Eisen J.A."/>
        </authorList>
    </citation>
    <scope>NUCLEOTIDE SEQUENCE [LARGE SCALE GENOMIC DNA]</scope>
    <source>
        <strain evidence="2">ATCC 33386 / NCTC 11300</strain>
    </source>
</reference>
<name>D1ART9_SEBTE</name>
<evidence type="ECO:0000313" key="1">
    <source>
        <dbReference type="EMBL" id="ACZ10575.1"/>
    </source>
</evidence>
<dbReference type="HOGENOM" id="CLU_166124_0_0_0"/>
<accession>D1ART9</accession>
<reference evidence="1 2" key="2">
    <citation type="journal article" date="2010" name="Stand. Genomic Sci.">
        <title>Complete genome sequence of Sebaldella termitidis type strain (NCTC 11300).</title>
        <authorList>
            <person name="Harmon-Smith M."/>
            <person name="Celia L."/>
            <person name="Chertkov O."/>
            <person name="Lapidus A."/>
            <person name="Copeland A."/>
            <person name="Glavina Del Rio T."/>
            <person name="Nolan M."/>
            <person name="Lucas S."/>
            <person name="Tice H."/>
            <person name="Cheng J.F."/>
            <person name="Han C."/>
            <person name="Detter J.C."/>
            <person name="Bruce D."/>
            <person name="Goodwin L."/>
            <person name="Pitluck S."/>
            <person name="Pati A."/>
            <person name="Liolios K."/>
            <person name="Ivanova N."/>
            <person name="Mavromatis K."/>
            <person name="Mikhailova N."/>
            <person name="Chen A."/>
            <person name="Palaniappan K."/>
            <person name="Land M."/>
            <person name="Hauser L."/>
            <person name="Chang Y.J."/>
            <person name="Jeffries C.D."/>
            <person name="Brettin T."/>
            <person name="Goker M."/>
            <person name="Beck B."/>
            <person name="Bristow J."/>
            <person name="Eisen J.A."/>
            <person name="Markowitz V."/>
            <person name="Hugenholtz P."/>
            <person name="Kyrpides N.C."/>
            <person name="Klenk H.P."/>
            <person name="Chen F."/>
        </authorList>
    </citation>
    <scope>NUCLEOTIDE SEQUENCE [LARGE SCALE GENOMIC DNA]</scope>
    <source>
        <strain evidence="2">ATCC 33386 / NCTC 11300</strain>
    </source>
</reference>
<protein>
    <submittedName>
        <fullName evidence="1">Uncharacterized protein</fullName>
    </submittedName>
</protein>
<dbReference type="EMBL" id="CP001739">
    <property type="protein sequence ID" value="ACZ10575.1"/>
    <property type="molecule type" value="Genomic_DNA"/>
</dbReference>
<gene>
    <name evidence="1" type="ordered locus">Sterm_3741</name>
</gene>
<dbReference type="RefSeq" id="WP_012863157.1">
    <property type="nucleotide sequence ID" value="NC_013517.1"/>
</dbReference>
<keyword evidence="2" id="KW-1185">Reference proteome</keyword>
<proteinExistence type="predicted"/>
<dbReference type="Proteomes" id="UP000000845">
    <property type="component" value="Chromosome"/>
</dbReference>